<sequence>MSTKHSPPAQSAWIYAMVDMEKQSSSPPAYLSPSYQQQLCYRIRYEAEAGFAQTTCTIQRGNDLPQSPSHSTHTIARMTEEYETYSLGDFDLQQGGKIPGAWIAYKAFGSPDLPAVIYPTWYSGSRLTKHPSWLIGETKTLNPSKYHIIIPALFGNSQSSSPSNTPFLRPFPNVTFHDNIRAQHLLITKHLGVTHAFAVLGWSMGAGQTYQWATQYPSFIDCAVPFCGSARTSLHNQVFLEGVKAALVAGRGAVSQGVCQGETGGKGEGKGERWTEEQREVGLKALGRVYAGWGFSQAFYRERLFESSLGFKDLEDFMVNFWEAWALSKDPDNMLTMLYTWQSGDVSAQAPYNHDFEAAMRGITAKTLVLPGKTDLYFPPEDSENEVKCMKEGVGRWEAFPSVWGHWAGGPGQSTEDAKWLDEKLKAFFTEVEAGL</sequence>
<dbReference type="Proteomes" id="UP001320706">
    <property type="component" value="Unassembled WGS sequence"/>
</dbReference>
<gene>
    <name evidence="1" type="ORF">M8818_003357</name>
</gene>
<name>A0ACC3SHZ6_9PEZI</name>
<organism evidence="1 2">
    <name type="scientific">Zalaria obscura</name>
    <dbReference type="NCBI Taxonomy" id="2024903"/>
    <lineage>
        <taxon>Eukaryota</taxon>
        <taxon>Fungi</taxon>
        <taxon>Dikarya</taxon>
        <taxon>Ascomycota</taxon>
        <taxon>Pezizomycotina</taxon>
        <taxon>Dothideomycetes</taxon>
        <taxon>Dothideomycetidae</taxon>
        <taxon>Dothideales</taxon>
        <taxon>Zalariaceae</taxon>
        <taxon>Zalaria</taxon>
    </lineage>
</organism>
<keyword evidence="2" id="KW-1185">Reference proteome</keyword>
<evidence type="ECO:0000313" key="2">
    <source>
        <dbReference type="Proteomes" id="UP001320706"/>
    </source>
</evidence>
<comment type="caution">
    <text evidence="1">The sequence shown here is derived from an EMBL/GenBank/DDBJ whole genome shotgun (WGS) entry which is preliminary data.</text>
</comment>
<evidence type="ECO:0000313" key="1">
    <source>
        <dbReference type="EMBL" id="KAK8211390.1"/>
    </source>
</evidence>
<protein>
    <submittedName>
        <fullName evidence="1">Uncharacterized protein</fullName>
    </submittedName>
</protein>
<reference evidence="1" key="1">
    <citation type="submission" date="2024-02" db="EMBL/GenBank/DDBJ databases">
        <title>Metagenome Assembled Genome of Zalaria obscura JY119.</title>
        <authorList>
            <person name="Vighnesh L."/>
            <person name="Jagadeeshwari U."/>
            <person name="Venkata Ramana C."/>
            <person name="Sasikala C."/>
        </authorList>
    </citation>
    <scope>NUCLEOTIDE SEQUENCE</scope>
    <source>
        <strain evidence="1">JY119</strain>
    </source>
</reference>
<proteinExistence type="predicted"/>
<accession>A0ACC3SHZ6</accession>
<dbReference type="EMBL" id="JAMKPW020000014">
    <property type="protein sequence ID" value="KAK8211390.1"/>
    <property type="molecule type" value="Genomic_DNA"/>
</dbReference>